<feature type="region of interest" description="Disordered" evidence="1">
    <location>
        <begin position="665"/>
        <end position="706"/>
    </location>
</feature>
<dbReference type="PROSITE" id="PS51212">
    <property type="entry name" value="WSC"/>
    <property type="match status" value="1"/>
</dbReference>
<evidence type="ECO:0000313" key="5">
    <source>
        <dbReference type="Proteomes" id="UP001251528"/>
    </source>
</evidence>
<dbReference type="Proteomes" id="UP001251528">
    <property type="component" value="Unassembled WGS sequence"/>
</dbReference>
<dbReference type="SUPFAM" id="SSF49899">
    <property type="entry name" value="Concanavalin A-like lectins/glucanases"/>
    <property type="match status" value="1"/>
</dbReference>
<feature type="region of interest" description="Disordered" evidence="1">
    <location>
        <begin position="140"/>
        <end position="167"/>
    </location>
</feature>
<feature type="compositionally biased region" description="Low complexity" evidence="1">
    <location>
        <begin position="147"/>
        <end position="167"/>
    </location>
</feature>
<dbReference type="PANTHER" id="PTHR10963:SF24">
    <property type="entry name" value="GLYCOSIDASE C21B10.07-RELATED"/>
    <property type="match status" value="1"/>
</dbReference>
<feature type="region of interest" description="Disordered" evidence="1">
    <location>
        <begin position="494"/>
        <end position="558"/>
    </location>
</feature>
<evidence type="ECO:0000259" key="2">
    <source>
        <dbReference type="PROSITE" id="PS51212"/>
    </source>
</evidence>
<dbReference type="CDD" id="cd02181">
    <property type="entry name" value="GH16_fungal_Lam16A_glucanase"/>
    <property type="match status" value="1"/>
</dbReference>
<evidence type="ECO:0000313" key="4">
    <source>
        <dbReference type="EMBL" id="KAK2608952.1"/>
    </source>
</evidence>
<evidence type="ECO:0000256" key="1">
    <source>
        <dbReference type="SAM" id="MobiDB-lite"/>
    </source>
</evidence>
<comment type="caution">
    <text evidence="4">The sequence shown here is derived from an EMBL/GenBank/DDBJ whole genome shotgun (WGS) entry which is preliminary data.</text>
</comment>
<protein>
    <recommendedName>
        <fullName evidence="6">Glycoside hydrolase family 16 protein</fullName>
    </recommendedName>
</protein>
<evidence type="ECO:0000259" key="3">
    <source>
        <dbReference type="PROSITE" id="PS51762"/>
    </source>
</evidence>
<dbReference type="PANTHER" id="PTHR10963">
    <property type="entry name" value="GLYCOSYL HYDROLASE-RELATED"/>
    <property type="match status" value="1"/>
</dbReference>
<dbReference type="Pfam" id="PF26113">
    <property type="entry name" value="GH16_XgeA"/>
    <property type="match status" value="1"/>
</dbReference>
<dbReference type="AlphaFoldDB" id="A0AAJ0CZ53"/>
<name>A0AAJ0CZ53_9HYPO</name>
<proteinExistence type="predicted"/>
<dbReference type="GO" id="GO:0004553">
    <property type="term" value="F:hydrolase activity, hydrolyzing O-glycosyl compounds"/>
    <property type="evidence" value="ECO:0007669"/>
    <property type="project" value="InterPro"/>
</dbReference>
<dbReference type="EMBL" id="JASWJB010000030">
    <property type="protein sequence ID" value="KAK2608952.1"/>
    <property type="molecule type" value="Genomic_DNA"/>
</dbReference>
<keyword evidence="5" id="KW-1185">Reference proteome</keyword>
<feature type="domain" description="WSC" evidence="2">
    <location>
        <begin position="399"/>
        <end position="491"/>
    </location>
</feature>
<feature type="region of interest" description="Disordered" evidence="1">
    <location>
        <begin position="362"/>
        <end position="391"/>
    </location>
</feature>
<evidence type="ECO:0008006" key="6">
    <source>
        <dbReference type="Google" id="ProtNLM"/>
    </source>
</evidence>
<dbReference type="InterPro" id="IPR002889">
    <property type="entry name" value="WSC_carb-bd"/>
</dbReference>
<feature type="compositionally biased region" description="Pro residues" evidence="1">
    <location>
        <begin position="695"/>
        <end position="706"/>
    </location>
</feature>
<sequence length="737" mass="79212">MAYALATSYAGEALLSGFNWFDGADPTHGFVSYQSRPNAEAKGLYSVDEKTGVVRLGVDSTNTYSLNEGRPSIRLESKEAFNHGLFIADFLHMPPSQCGLWPAFWSYGPNWPFGGEVDIIEGANDQYHNILSAHTAPGCTLSSEPKSQAWSRSQSQSQSQTQFSGVQRSANCDVGTDNVGCGYKSPADEASAYGDGFNAAKGGVYAMEWDSDFIKIWHFARVNIPRDITNKQPTPKDWGTPDAVFGGSGCDVDKFFKDMSLVININFCGDWGNAIWGKTDGCGNYAPTCSEYVAKNPQAFSNAYWDVKYIEAYQKPSATESAGESSTHHTTMTTSLTTTVTMNGHKTTKVIGYNTTIAPAAAHSPVKSKHTPSAHVTSSSSIRPKETSPPPRNAIKIDQSALLGCFGSSDGFKTFKMVKDSKDMTAERCVKLCRRSMFAGVYDSRCYCADSLDANTRASDEKTGVCDHPCPGDDAQYCGGLARDLDDLATANTTASPAKHLSPQDASSSPTTSPEPAPAPADFKPAPKGLLHHFSNITQRTDSQVAKNTRRSYDRRDARPKNMLFTVYGAVKNDIAKPPPPPMAPGQNITYIYTFTQRVVETHVKTVIPVEHTASPQKGKAKFVMHQRPVRPAGNSTHTVLEKTVVKTVHPTEVVIEECGCESAEQTAAPPAPTAAAKTGPIPPPPSAESSARIPQPPTQPIVPIPPVVTAGAGGTWHETKWSAALGLATLAIALLL</sequence>
<dbReference type="SMART" id="SM00321">
    <property type="entry name" value="WSC"/>
    <property type="match status" value="1"/>
</dbReference>
<dbReference type="InterPro" id="IPR050546">
    <property type="entry name" value="Glycosyl_Hydrlase_16"/>
</dbReference>
<accession>A0AAJ0CZ53</accession>
<feature type="compositionally biased region" description="Low complexity" evidence="1">
    <location>
        <begin position="665"/>
        <end position="680"/>
    </location>
</feature>
<dbReference type="GO" id="GO:0009251">
    <property type="term" value="P:glucan catabolic process"/>
    <property type="evidence" value="ECO:0007669"/>
    <property type="project" value="TreeGrafter"/>
</dbReference>
<dbReference type="InterPro" id="IPR013320">
    <property type="entry name" value="ConA-like_dom_sf"/>
</dbReference>
<feature type="domain" description="GH16" evidence="3">
    <location>
        <begin position="2"/>
        <end position="280"/>
    </location>
</feature>
<dbReference type="InterPro" id="IPR000757">
    <property type="entry name" value="Beta-glucanase-like"/>
</dbReference>
<dbReference type="Pfam" id="PF01822">
    <property type="entry name" value="WSC"/>
    <property type="match status" value="1"/>
</dbReference>
<reference evidence="4" key="1">
    <citation type="submission" date="2023-06" db="EMBL/GenBank/DDBJ databases">
        <title>Conoideocrella luteorostrata (Hypocreales: Clavicipitaceae), a potential biocontrol fungus for elongate hemlock scale in United States Christmas tree production areas.</title>
        <authorList>
            <person name="Barrett H."/>
            <person name="Lovett B."/>
            <person name="Macias A.M."/>
            <person name="Stajich J.E."/>
            <person name="Kasson M.T."/>
        </authorList>
    </citation>
    <scope>NUCLEOTIDE SEQUENCE</scope>
    <source>
        <strain evidence="4">ARSEF 14590</strain>
    </source>
</reference>
<dbReference type="Gene3D" id="2.60.120.200">
    <property type="match status" value="1"/>
</dbReference>
<feature type="compositionally biased region" description="Polar residues" evidence="1">
    <location>
        <begin position="535"/>
        <end position="547"/>
    </location>
</feature>
<gene>
    <name evidence="4" type="ORF">QQS21_002528</name>
</gene>
<organism evidence="4 5">
    <name type="scientific">Conoideocrella luteorostrata</name>
    <dbReference type="NCBI Taxonomy" id="1105319"/>
    <lineage>
        <taxon>Eukaryota</taxon>
        <taxon>Fungi</taxon>
        <taxon>Dikarya</taxon>
        <taxon>Ascomycota</taxon>
        <taxon>Pezizomycotina</taxon>
        <taxon>Sordariomycetes</taxon>
        <taxon>Hypocreomycetidae</taxon>
        <taxon>Hypocreales</taxon>
        <taxon>Clavicipitaceae</taxon>
        <taxon>Conoideocrella</taxon>
    </lineage>
</organism>
<dbReference type="PROSITE" id="PS51762">
    <property type="entry name" value="GH16_2"/>
    <property type="match status" value="1"/>
</dbReference>